<evidence type="ECO:0000313" key="3">
    <source>
        <dbReference type="Proteomes" id="UP000807306"/>
    </source>
</evidence>
<feature type="region of interest" description="Disordered" evidence="1">
    <location>
        <begin position="19"/>
        <end position="99"/>
    </location>
</feature>
<evidence type="ECO:0000256" key="1">
    <source>
        <dbReference type="SAM" id="MobiDB-lite"/>
    </source>
</evidence>
<protein>
    <submittedName>
        <fullName evidence="2">Uncharacterized protein</fullName>
    </submittedName>
</protein>
<gene>
    <name evidence="2" type="ORF">CPB83DRAFT_894422</name>
</gene>
<dbReference type="Proteomes" id="UP000807306">
    <property type="component" value="Unassembled WGS sequence"/>
</dbReference>
<dbReference type="EMBL" id="MU157853">
    <property type="protein sequence ID" value="KAF9528386.1"/>
    <property type="molecule type" value="Genomic_DNA"/>
</dbReference>
<name>A0A9P6EF47_9AGAR</name>
<evidence type="ECO:0000313" key="2">
    <source>
        <dbReference type="EMBL" id="KAF9528386.1"/>
    </source>
</evidence>
<feature type="compositionally biased region" description="Polar residues" evidence="1">
    <location>
        <begin position="41"/>
        <end position="52"/>
    </location>
</feature>
<organism evidence="2 3">
    <name type="scientific">Crepidotus variabilis</name>
    <dbReference type="NCBI Taxonomy" id="179855"/>
    <lineage>
        <taxon>Eukaryota</taxon>
        <taxon>Fungi</taxon>
        <taxon>Dikarya</taxon>
        <taxon>Basidiomycota</taxon>
        <taxon>Agaricomycotina</taxon>
        <taxon>Agaricomycetes</taxon>
        <taxon>Agaricomycetidae</taxon>
        <taxon>Agaricales</taxon>
        <taxon>Agaricineae</taxon>
        <taxon>Crepidotaceae</taxon>
        <taxon>Crepidotus</taxon>
    </lineage>
</organism>
<comment type="caution">
    <text evidence="2">The sequence shown here is derived from an EMBL/GenBank/DDBJ whole genome shotgun (WGS) entry which is preliminary data.</text>
</comment>
<sequence length="304" mass="33010">MTFLTSCFNQLADSPSFLRLRRSKEKDLDQHPVSPTPAPKHSSSPTKASTISPVFGRPRSPFSPAGMSSYDHCDDSDESEPLLVSQPSSPSPVPSGAFSSLLSASSLPRPQEMMIVKSASSDDRLGLGLLDEPTIPSAPTTIPLLPTIQVRSKFIEPAIRTVNPFDYSSSGHKLDFSPNAFQLDKYVVNINRPLPLIGGSLPIPPPMENRVTSDAPTAYYTMEDTKSSAPATVKSFASLNQSPDRKTIDEHEAYLASLKLLRFGESSSQASYSVLSFTFDVIAETVDDDTTSWENVSLSSYGWV</sequence>
<reference evidence="2" key="1">
    <citation type="submission" date="2020-11" db="EMBL/GenBank/DDBJ databases">
        <authorList>
            <consortium name="DOE Joint Genome Institute"/>
            <person name="Ahrendt S."/>
            <person name="Riley R."/>
            <person name="Andreopoulos W."/>
            <person name="Labutti K."/>
            <person name="Pangilinan J."/>
            <person name="Ruiz-Duenas F.J."/>
            <person name="Barrasa J.M."/>
            <person name="Sanchez-Garcia M."/>
            <person name="Camarero S."/>
            <person name="Miyauchi S."/>
            <person name="Serrano A."/>
            <person name="Linde D."/>
            <person name="Babiker R."/>
            <person name="Drula E."/>
            <person name="Ayuso-Fernandez I."/>
            <person name="Pacheco R."/>
            <person name="Padilla G."/>
            <person name="Ferreira P."/>
            <person name="Barriuso J."/>
            <person name="Kellner H."/>
            <person name="Castanera R."/>
            <person name="Alfaro M."/>
            <person name="Ramirez L."/>
            <person name="Pisabarro A.G."/>
            <person name="Kuo A."/>
            <person name="Tritt A."/>
            <person name="Lipzen A."/>
            <person name="He G."/>
            <person name="Yan M."/>
            <person name="Ng V."/>
            <person name="Cullen D."/>
            <person name="Martin F."/>
            <person name="Rosso M.-N."/>
            <person name="Henrissat B."/>
            <person name="Hibbett D."/>
            <person name="Martinez A.T."/>
            <person name="Grigoriev I.V."/>
        </authorList>
    </citation>
    <scope>NUCLEOTIDE SEQUENCE</scope>
    <source>
        <strain evidence="2">CBS 506.95</strain>
    </source>
</reference>
<accession>A0A9P6EF47</accession>
<keyword evidence="3" id="KW-1185">Reference proteome</keyword>
<proteinExistence type="predicted"/>
<dbReference type="AlphaFoldDB" id="A0A9P6EF47"/>